<proteinExistence type="predicted"/>
<keyword evidence="1" id="KW-1003">Cell membrane</keyword>
<evidence type="ECO:0000256" key="5">
    <source>
        <dbReference type="ARBA" id="ARBA00023288"/>
    </source>
</evidence>
<evidence type="ECO:0000313" key="8">
    <source>
        <dbReference type="Proteomes" id="UP001139648"/>
    </source>
</evidence>
<comment type="caution">
    <text evidence="7">The sequence shown here is derived from an EMBL/GenBank/DDBJ whole genome shotgun (WGS) entry which is preliminary data.</text>
</comment>
<dbReference type="PROSITE" id="PS51257">
    <property type="entry name" value="PROKAR_LIPOPROTEIN"/>
    <property type="match status" value="1"/>
</dbReference>
<evidence type="ECO:0000256" key="3">
    <source>
        <dbReference type="ARBA" id="ARBA00023136"/>
    </source>
</evidence>
<dbReference type="EMBL" id="JAMZEB010000001">
    <property type="protein sequence ID" value="MCP2353595.1"/>
    <property type="molecule type" value="Genomic_DNA"/>
</dbReference>
<dbReference type="InterPro" id="IPR050490">
    <property type="entry name" value="Bact_solute-bd_prot1"/>
</dbReference>
<protein>
    <submittedName>
        <fullName evidence="7">Raffinose/stachyose/melibiose transport system substrate-binding protein</fullName>
    </submittedName>
</protein>
<feature type="signal peptide" evidence="6">
    <location>
        <begin position="1"/>
        <end position="20"/>
    </location>
</feature>
<dbReference type="PANTHER" id="PTHR43649">
    <property type="entry name" value="ARABINOSE-BINDING PROTEIN-RELATED"/>
    <property type="match status" value="1"/>
</dbReference>
<accession>A0A9X2G985</accession>
<keyword evidence="8" id="KW-1185">Reference proteome</keyword>
<dbReference type="PANTHER" id="PTHR43649:SF33">
    <property type="entry name" value="POLYGALACTURONAN_RHAMNOGALACTURONAN-BINDING PROTEIN YTCQ"/>
    <property type="match status" value="1"/>
</dbReference>
<keyword evidence="5" id="KW-0449">Lipoprotein</keyword>
<keyword evidence="4" id="KW-0564">Palmitate</keyword>
<dbReference type="Pfam" id="PF01547">
    <property type="entry name" value="SBP_bac_1"/>
    <property type="match status" value="1"/>
</dbReference>
<dbReference type="InterPro" id="IPR006059">
    <property type="entry name" value="SBP"/>
</dbReference>
<dbReference type="SUPFAM" id="SSF53850">
    <property type="entry name" value="Periplasmic binding protein-like II"/>
    <property type="match status" value="1"/>
</dbReference>
<evidence type="ECO:0000313" key="7">
    <source>
        <dbReference type="EMBL" id="MCP2353595.1"/>
    </source>
</evidence>
<evidence type="ECO:0000256" key="2">
    <source>
        <dbReference type="ARBA" id="ARBA00022729"/>
    </source>
</evidence>
<gene>
    <name evidence="7" type="ORF">HD597_000615</name>
</gene>
<dbReference type="RefSeq" id="WP_253740134.1">
    <property type="nucleotide sequence ID" value="NZ_BAABKA010000013.1"/>
</dbReference>
<organism evidence="7 8">
    <name type="scientific">Nonomuraea thailandensis</name>
    <dbReference type="NCBI Taxonomy" id="1188745"/>
    <lineage>
        <taxon>Bacteria</taxon>
        <taxon>Bacillati</taxon>
        <taxon>Actinomycetota</taxon>
        <taxon>Actinomycetes</taxon>
        <taxon>Streptosporangiales</taxon>
        <taxon>Streptosporangiaceae</taxon>
        <taxon>Nonomuraea</taxon>
    </lineage>
</organism>
<keyword evidence="2 6" id="KW-0732">Signal</keyword>
<sequence>MKRKLAAAAAATLLATTACGGNSAGKDEESLTYWSMWEENEPQAQVLKSAFAGFAKATGIKVNAQWQGREVQQKLVPVLRSGDVPDLVDQDGNKSWAPFADAGQARDLSAVYAAQVPGEGRTVSEVGARKYQDLVKGKNGKPYMVPYEVIAVGLFYDGATHTEPPPATWDDFVAQLDKLKAAGRQPLAVDGDIGGYTAMWLVELITREMGDGTLLRMAQDKTGASWHDPKVLSALKKAESLAKGGYFLDGSFGSKFPAMQEKWASGASDFLLMGTWVSSETKKSVKPGFVYRSFPFPGISGTRSVRTSLIGFGIPERAAHAEAAEKFIAYFMKKDVLSGIATTALNITPRPDIPAPEPVADLAEALADAPTVPYFDGADVLPNYPVEVFTPLATELLSGKASAEEFVQKIKDAQVQYWKKQG</sequence>
<dbReference type="Proteomes" id="UP001139648">
    <property type="component" value="Unassembled WGS sequence"/>
</dbReference>
<reference evidence="7" key="1">
    <citation type="submission" date="2022-06" db="EMBL/GenBank/DDBJ databases">
        <title>Sequencing the genomes of 1000 actinobacteria strains.</title>
        <authorList>
            <person name="Klenk H.-P."/>
        </authorList>
    </citation>
    <scope>NUCLEOTIDE SEQUENCE</scope>
    <source>
        <strain evidence="7">DSM 46694</strain>
    </source>
</reference>
<dbReference type="AlphaFoldDB" id="A0A9X2G985"/>
<feature type="chain" id="PRO_5040725442" evidence="6">
    <location>
        <begin position="21"/>
        <end position="422"/>
    </location>
</feature>
<evidence type="ECO:0000256" key="6">
    <source>
        <dbReference type="SAM" id="SignalP"/>
    </source>
</evidence>
<evidence type="ECO:0000256" key="4">
    <source>
        <dbReference type="ARBA" id="ARBA00023139"/>
    </source>
</evidence>
<evidence type="ECO:0000256" key="1">
    <source>
        <dbReference type="ARBA" id="ARBA00022475"/>
    </source>
</evidence>
<name>A0A9X2G985_9ACTN</name>
<keyword evidence="3" id="KW-0472">Membrane</keyword>
<dbReference type="Gene3D" id="3.40.190.10">
    <property type="entry name" value="Periplasmic binding protein-like II"/>
    <property type="match status" value="2"/>
</dbReference>